<evidence type="ECO:0000256" key="1">
    <source>
        <dbReference type="ARBA" id="ARBA00005651"/>
    </source>
</evidence>
<dbReference type="PANTHER" id="PTHR37525">
    <property type="entry name" value="UPF0175 PROTEIN SSL1255"/>
    <property type="match status" value="1"/>
</dbReference>
<protein>
    <submittedName>
        <fullName evidence="2">Uncharacterized protein</fullName>
    </submittedName>
</protein>
<name>A0A2Z2N5I5_9EURY</name>
<reference evidence="2 3" key="1">
    <citation type="submission" date="2016-04" db="EMBL/GenBank/DDBJ databases">
        <title>Complete genome sequence of Thermococcus radiotolerans type strain EJ2.</title>
        <authorList>
            <person name="Oger P.M."/>
        </authorList>
    </citation>
    <scope>NUCLEOTIDE SEQUENCE [LARGE SCALE GENOMIC DNA]</scope>
    <source>
        <strain evidence="2 3">EJ2</strain>
    </source>
</reference>
<proteinExistence type="inferred from homology"/>
<comment type="similarity">
    <text evidence="1">Belongs to the UPF0175 family.</text>
</comment>
<dbReference type="GeneID" id="33328534"/>
<gene>
    <name evidence="2" type="ORF">A3L10_06760</name>
</gene>
<dbReference type="RefSeq" id="WP_088866924.1">
    <property type="nucleotide sequence ID" value="NZ_CP015106.1"/>
</dbReference>
<dbReference type="InterPro" id="IPR005368">
    <property type="entry name" value="UPF0175"/>
</dbReference>
<accession>A0A2Z2N5I5</accession>
<dbReference type="OrthoDB" id="93800at2157"/>
<dbReference type="EMBL" id="CP015106">
    <property type="protein sequence ID" value="ASJ14852.1"/>
    <property type="molecule type" value="Genomic_DNA"/>
</dbReference>
<dbReference type="Pfam" id="PF03683">
    <property type="entry name" value="UPF0175"/>
    <property type="match status" value="1"/>
</dbReference>
<dbReference type="PANTHER" id="PTHR37525:SF1">
    <property type="entry name" value="UPF0175 PROTEIN SSL1255"/>
    <property type="match status" value="1"/>
</dbReference>
<dbReference type="AlphaFoldDB" id="A0A2Z2N5I5"/>
<dbReference type="Proteomes" id="UP000250085">
    <property type="component" value="Chromosome"/>
</dbReference>
<sequence length="80" mass="9117">MESTTPEGFRDFLGPRPERELLLLAAIELYREGKLSLGKAAEFASLSVREFLYELRKRDVPINYTKEEAEADIRTIEGLG</sequence>
<evidence type="ECO:0000313" key="2">
    <source>
        <dbReference type="EMBL" id="ASJ14852.1"/>
    </source>
</evidence>
<dbReference type="KEGG" id="trl:A3L10_06760"/>
<keyword evidence="3" id="KW-1185">Reference proteome</keyword>
<evidence type="ECO:0000313" key="3">
    <source>
        <dbReference type="Proteomes" id="UP000250085"/>
    </source>
</evidence>
<dbReference type="InterPro" id="IPR052264">
    <property type="entry name" value="UPF0175_domain"/>
</dbReference>
<organism evidence="2 3">
    <name type="scientific">Thermococcus radiotolerans</name>
    <dbReference type="NCBI Taxonomy" id="187880"/>
    <lineage>
        <taxon>Archaea</taxon>
        <taxon>Methanobacteriati</taxon>
        <taxon>Methanobacteriota</taxon>
        <taxon>Thermococci</taxon>
        <taxon>Thermococcales</taxon>
        <taxon>Thermococcaceae</taxon>
        <taxon>Thermococcus</taxon>
    </lineage>
</organism>